<protein>
    <submittedName>
        <fullName evidence="1">502_t:CDS:1</fullName>
    </submittedName>
</protein>
<proteinExistence type="predicted"/>
<gene>
    <name evidence="1" type="ORF">RPERSI_LOCUS23161</name>
</gene>
<name>A0ACA9RUG6_9GLOM</name>
<evidence type="ECO:0000313" key="2">
    <source>
        <dbReference type="Proteomes" id="UP000789920"/>
    </source>
</evidence>
<organism evidence="1 2">
    <name type="scientific">Racocetra persica</name>
    <dbReference type="NCBI Taxonomy" id="160502"/>
    <lineage>
        <taxon>Eukaryota</taxon>
        <taxon>Fungi</taxon>
        <taxon>Fungi incertae sedis</taxon>
        <taxon>Mucoromycota</taxon>
        <taxon>Glomeromycotina</taxon>
        <taxon>Glomeromycetes</taxon>
        <taxon>Diversisporales</taxon>
        <taxon>Gigasporaceae</taxon>
        <taxon>Racocetra</taxon>
    </lineage>
</organism>
<sequence>FQYEYTKTSKKHIQGFCILWTQMRLGNYKYGKKASTIKSIFQDEEMHVDFHNGTFDDTIRYCKKDRNRCSKHHPYCRCDFFDLTKICDKCDKSCLEFRIFACVDDNSGPFEFRELPMSHNAEGFNQHLEKQKKICKQTIEDIKEQIKPINEIVIDAFVNSGTAPHIIKELYNTIRDSQKKSFKRCFTPCNIYIYGDSRTGKDYLTQILFPDAYYKSQNDGIWFQGYDENKVFVFDDFYNHNMEFLTLLTLIDNKPHTVQKKGGHLNFCSFVNVFTSNTSLRTQYVYFEDTPYFGNETVKIENKRKSSSIYNRFDYIIEYKKFRNNDKRPCDFECLCCSVKRIFHKGLYENFINLRFDIEFNSDVTLEQIAYITGEHNLIKESNRIRYYNHNFKSQVDKFQLTDCRIENNLDVDTIVYPEVRRKLENRLHRTKRKRIQFKGYKEDKIDYEIEELDNNDKKYDSDTSMSSLSSNDSETTKRRKKGKA</sequence>
<reference evidence="1" key="1">
    <citation type="submission" date="2021-06" db="EMBL/GenBank/DDBJ databases">
        <authorList>
            <person name="Kallberg Y."/>
            <person name="Tangrot J."/>
            <person name="Rosling A."/>
        </authorList>
    </citation>
    <scope>NUCLEOTIDE SEQUENCE</scope>
    <source>
        <strain evidence="1">MA461A</strain>
    </source>
</reference>
<comment type="caution">
    <text evidence="1">The sequence shown here is derived from an EMBL/GenBank/DDBJ whole genome shotgun (WGS) entry which is preliminary data.</text>
</comment>
<evidence type="ECO:0000313" key="1">
    <source>
        <dbReference type="EMBL" id="CAG8810796.1"/>
    </source>
</evidence>
<dbReference type="EMBL" id="CAJVQC010071662">
    <property type="protein sequence ID" value="CAG8810796.1"/>
    <property type="molecule type" value="Genomic_DNA"/>
</dbReference>
<feature type="non-terminal residue" evidence="1">
    <location>
        <position position="1"/>
    </location>
</feature>
<accession>A0ACA9RUG6</accession>
<dbReference type="Proteomes" id="UP000789920">
    <property type="component" value="Unassembled WGS sequence"/>
</dbReference>
<feature type="non-terminal residue" evidence="1">
    <location>
        <position position="485"/>
    </location>
</feature>
<keyword evidence="2" id="KW-1185">Reference proteome</keyword>